<evidence type="ECO:0000313" key="2">
    <source>
        <dbReference type="Proteomes" id="UP000789901"/>
    </source>
</evidence>
<dbReference type="EMBL" id="CAJVQB010027317">
    <property type="protein sequence ID" value="CAG8810356.1"/>
    <property type="molecule type" value="Genomic_DNA"/>
</dbReference>
<reference evidence="1 2" key="1">
    <citation type="submission" date="2021-06" db="EMBL/GenBank/DDBJ databases">
        <authorList>
            <person name="Kallberg Y."/>
            <person name="Tangrot J."/>
            <person name="Rosling A."/>
        </authorList>
    </citation>
    <scope>NUCLEOTIDE SEQUENCE [LARGE SCALE GENOMIC DNA]</scope>
    <source>
        <strain evidence="1 2">120-4 pot B 10/14</strain>
    </source>
</reference>
<organism evidence="1 2">
    <name type="scientific">Gigaspora margarita</name>
    <dbReference type="NCBI Taxonomy" id="4874"/>
    <lineage>
        <taxon>Eukaryota</taxon>
        <taxon>Fungi</taxon>
        <taxon>Fungi incertae sedis</taxon>
        <taxon>Mucoromycota</taxon>
        <taxon>Glomeromycotina</taxon>
        <taxon>Glomeromycetes</taxon>
        <taxon>Diversisporales</taxon>
        <taxon>Gigasporaceae</taxon>
        <taxon>Gigaspora</taxon>
    </lineage>
</organism>
<sequence length="42" mass="5013">LNILELLAINNAYDYRVQVKNVLEDDKVKIQEKRIVEEVQKK</sequence>
<feature type="non-terminal residue" evidence="1">
    <location>
        <position position="1"/>
    </location>
</feature>
<protein>
    <submittedName>
        <fullName evidence="1">43724_t:CDS:1</fullName>
    </submittedName>
</protein>
<dbReference type="Proteomes" id="UP000789901">
    <property type="component" value="Unassembled WGS sequence"/>
</dbReference>
<comment type="caution">
    <text evidence="1">The sequence shown here is derived from an EMBL/GenBank/DDBJ whole genome shotgun (WGS) entry which is preliminary data.</text>
</comment>
<proteinExistence type="predicted"/>
<accession>A0ABN7W0B6</accession>
<keyword evidence="2" id="KW-1185">Reference proteome</keyword>
<gene>
    <name evidence="1" type="ORF">GMARGA_LOCUS25074</name>
</gene>
<name>A0ABN7W0B6_GIGMA</name>
<evidence type="ECO:0000313" key="1">
    <source>
        <dbReference type="EMBL" id="CAG8810356.1"/>
    </source>
</evidence>